<organism evidence="5 6">
    <name type="scientific">Helicobacter japonicus</name>
    <dbReference type="NCBI Taxonomy" id="425400"/>
    <lineage>
        <taxon>Bacteria</taxon>
        <taxon>Pseudomonadati</taxon>
        <taxon>Campylobacterota</taxon>
        <taxon>Epsilonproteobacteria</taxon>
        <taxon>Campylobacterales</taxon>
        <taxon>Helicobacteraceae</taxon>
        <taxon>Helicobacter</taxon>
    </lineage>
</organism>
<accession>A0A4U8TNC6</accession>
<dbReference type="GO" id="GO:0009307">
    <property type="term" value="P:DNA restriction-modification system"/>
    <property type="evidence" value="ECO:0007669"/>
    <property type="project" value="UniProtKB-KW"/>
</dbReference>
<keyword evidence="5" id="KW-0255">Endonuclease</keyword>
<dbReference type="EMBL" id="JRMQ02000004">
    <property type="protein sequence ID" value="TLE02032.1"/>
    <property type="molecule type" value="Genomic_DNA"/>
</dbReference>
<evidence type="ECO:0000259" key="4">
    <source>
        <dbReference type="Pfam" id="PF01420"/>
    </source>
</evidence>
<dbReference type="Gene3D" id="3.90.220.20">
    <property type="entry name" value="DNA methylase specificity domains"/>
    <property type="match status" value="2"/>
</dbReference>
<dbReference type="Pfam" id="PF01420">
    <property type="entry name" value="Methylase_S"/>
    <property type="match status" value="2"/>
</dbReference>
<feature type="domain" description="Type I restriction modification DNA specificity" evidence="4">
    <location>
        <begin position="239"/>
        <end position="409"/>
    </location>
</feature>
<comment type="caution">
    <text evidence="5">The sequence shown here is derived from an EMBL/GenBank/DDBJ whole genome shotgun (WGS) entry which is preliminary data.</text>
</comment>
<evidence type="ECO:0000313" key="5">
    <source>
        <dbReference type="EMBL" id="TLE02032.1"/>
    </source>
</evidence>
<dbReference type="PANTHER" id="PTHR43140:SF1">
    <property type="entry name" value="TYPE I RESTRICTION ENZYME ECOKI SPECIFICITY SUBUNIT"/>
    <property type="match status" value="1"/>
</dbReference>
<evidence type="ECO:0000256" key="3">
    <source>
        <dbReference type="ARBA" id="ARBA00023125"/>
    </source>
</evidence>
<dbReference type="CDD" id="cd17293">
    <property type="entry name" value="RMtype1_S_Ppo21ORF8840P_TRD1-CR1_like"/>
    <property type="match status" value="1"/>
</dbReference>
<dbReference type="GO" id="GO:0003677">
    <property type="term" value="F:DNA binding"/>
    <property type="evidence" value="ECO:0007669"/>
    <property type="project" value="UniProtKB-KW"/>
</dbReference>
<reference evidence="5 6" key="1">
    <citation type="journal article" date="2014" name="Genome Announc.">
        <title>Draft genome sequences of eight enterohepatic helicobacter species isolated from both laboratory and wild rodents.</title>
        <authorList>
            <person name="Sheh A."/>
            <person name="Shen Z."/>
            <person name="Fox J.G."/>
        </authorList>
    </citation>
    <scope>NUCLEOTIDE SEQUENCE [LARGE SCALE GENOMIC DNA]</scope>
    <source>
        <strain evidence="5 6">MIT 01-6451</strain>
    </source>
</reference>
<gene>
    <name evidence="5" type="ORF">LS65_004215</name>
</gene>
<dbReference type="PANTHER" id="PTHR43140">
    <property type="entry name" value="TYPE-1 RESTRICTION ENZYME ECOKI SPECIFICITY PROTEIN"/>
    <property type="match status" value="1"/>
</dbReference>
<keyword evidence="5" id="KW-0540">Nuclease</keyword>
<keyword evidence="6" id="KW-1185">Reference proteome</keyword>
<dbReference type="OrthoDB" id="5363772at2"/>
<dbReference type="InterPro" id="IPR044946">
    <property type="entry name" value="Restrct_endonuc_typeI_TRD_sf"/>
</dbReference>
<evidence type="ECO:0000256" key="2">
    <source>
        <dbReference type="ARBA" id="ARBA00022747"/>
    </source>
</evidence>
<feature type="domain" description="Type I restriction modification DNA specificity" evidence="4">
    <location>
        <begin position="7"/>
        <end position="151"/>
    </location>
</feature>
<dbReference type="SUPFAM" id="SSF116734">
    <property type="entry name" value="DNA methylase specificity domain"/>
    <property type="match status" value="2"/>
</dbReference>
<keyword evidence="5" id="KW-0378">Hydrolase</keyword>
<dbReference type="CDD" id="cd17274">
    <property type="entry name" value="RMtype1_S_Eco540ANI-TRD1-CR1_like"/>
    <property type="match status" value="1"/>
</dbReference>
<evidence type="ECO:0000256" key="1">
    <source>
        <dbReference type="ARBA" id="ARBA00010923"/>
    </source>
</evidence>
<comment type="similarity">
    <text evidence="1">Belongs to the type-I restriction system S methylase family.</text>
</comment>
<evidence type="ECO:0000313" key="6">
    <source>
        <dbReference type="Proteomes" id="UP000029707"/>
    </source>
</evidence>
<sequence length="435" mass="49158">MVKHNLPKNWEVKTLGECLTYEQPTKYIVKNTQYSDEYEIPVLTAGKSFLLGYTNDTENIFTQTPVIIFDDFTTDSKFVDFHFKVKSSAMKILHATKIANIKFVFYFMQTIQYRSDTHKRYWISEYAKLPIPLPPLEVQKAIVEKLESAFAHIDEAVRHLKAVQTNIPRLKSSLLHSAFSGKLTESQNQSNEVQTLKSIVGVEGEFEREEGATSRSFRKKLAQTCTFKPLHPLIKAEIPQGWEIKTLGEVCEIVTGSTPSKDNAEYYGDDFPFYKPTDLNNGYYVEAASDNVSPKGFEISRQLPSGSVLVTCIGATIGKTGLIRKKGICNQQINAILPSQKFISEFIYFYCISPKVQNFIKTNASSTTLPILNKANFSKLPIPLPPLATQNQIVQILESKFAHLEKLEQFVNASLENLQRLKSSLLNQAFKGELV</sequence>
<dbReference type="GO" id="GO:0004519">
    <property type="term" value="F:endonuclease activity"/>
    <property type="evidence" value="ECO:0007669"/>
    <property type="project" value="UniProtKB-KW"/>
</dbReference>
<dbReference type="Proteomes" id="UP000029707">
    <property type="component" value="Unassembled WGS sequence"/>
</dbReference>
<keyword evidence="3" id="KW-0238">DNA-binding</keyword>
<dbReference type="InterPro" id="IPR000055">
    <property type="entry name" value="Restrct_endonuc_typeI_TRD"/>
</dbReference>
<proteinExistence type="inferred from homology"/>
<protein>
    <submittedName>
        <fullName evidence="5">Restriction endonuclease subunit S</fullName>
    </submittedName>
</protein>
<dbReference type="InterPro" id="IPR051212">
    <property type="entry name" value="Type-I_RE_S_subunit"/>
</dbReference>
<keyword evidence="2" id="KW-0680">Restriction system</keyword>
<dbReference type="AlphaFoldDB" id="A0A4U8TNC6"/>
<dbReference type="RefSeq" id="WP_138129764.1">
    <property type="nucleotide sequence ID" value="NZ_CAJUDB010000021.1"/>
</dbReference>
<name>A0A4U8TNC6_9HELI</name>